<feature type="compositionally biased region" description="Low complexity" evidence="1">
    <location>
        <begin position="130"/>
        <end position="140"/>
    </location>
</feature>
<dbReference type="InterPro" id="IPR045126">
    <property type="entry name" value="TRAPPC10/Trs130"/>
</dbReference>
<keyword evidence="4" id="KW-1185">Reference proteome</keyword>
<dbReference type="PANTHER" id="PTHR13251:SF3">
    <property type="entry name" value="TRAFFICKING PROTEIN PARTICLE COMPLEX SUBUNIT 10"/>
    <property type="match status" value="1"/>
</dbReference>
<feature type="region of interest" description="Disordered" evidence="1">
    <location>
        <begin position="772"/>
        <end position="797"/>
    </location>
</feature>
<proteinExistence type="predicted"/>
<evidence type="ECO:0000256" key="1">
    <source>
        <dbReference type="SAM" id="MobiDB-lite"/>
    </source>
</evidence>
<feature type="compositionally biased region" description="Polar residues" evidence="1">
    <location>
        <begin position="773"/>
        <end position="783"/>
    </location>
</feature>
<organism evidence="3 4">
    <name type="scientific">Volvox africanus</name>
    <dbReference type="NCBI Taxonomy" id="51714"/>
    <lineage>
        <taxon>Eukaryota</taxon>
        <taxon>Viridiplantae</taxon>
        <taxon>Chlorophyta</taxon>
        <taxon>core chlorophytes</taxon>
        <taxon>Chlorophyceae</taxon>
        <taxon>CS clade</taxon>
        <taxon>Chlamydomonadales</taxon>
        <taxon>Volvocaceae</taxon>
        <taxon>Volvox</taxon>
    </lineage>
</organism>
<feature type="region of interest" description="Disordered" evidence="1">
    <location>
        <begin position="115"/>
        <end position="140"/>
    </location>
</feature>
<evidence type="ECO:0000313" key="3">
    <source>
        <dbReference type="EMBL" id="GLI61031.1"/>
    </source>
</evidence>
<dbReference type="Proteomes" id="UP001165090">
    <property type="component" value="Unassembled WGS sequence"/>
</dbReference>
<evidence type="ECO:0000313" key="4">
    <source>
        <dbReference type="Proteomes" id="UP001165090"/>
    </source>
</evidence>
<feature type="compositionally biased region" description="Polar residues" evidence="1">
    <location>
        <begin position="522"/>
        <end position="535"/>
    </location>
</feature>
<feature type="non-terminal residue" evidence="3">
    <location>
        <position position="1043"/>
    </location>
</feature>
<feature type="compositionally biased region" description="Low complexity" evidence="1">
    <location>
        <begin position="501"/>
        <end position="521"/>
    </location>
</feature>
<dbReference type="EMBL" id="BSDZ01000009">
    <property type="protein sequence ID" value="GLI61031.1"/>
    <property type="molecule type" value="Genomic_DNA"/>
</dbReference>
<name>A0ABQ5RUC5_9CHLO</name>
<dbReference type="Pfam" id="PF23036">
    <property type="entry name" value="TRAPPC10_1st"/>
    <property type="match status" value="1"/>
</dbReference>
<evidence type="ECO:0000259" key="2">
    <source>
        <dbReference type="Pfam" id="PF23036"/>
    </source>
</evidence>
<feature type="domain" description="TRAPPC10/Trs130 N-terminal" evidence="2">
    <location>
        <begin position="246"/>
        <end position="403"/>
    </location>
</feature>
<comment type="caution">
    <text evidence="3">The sequence shown here is derived from an EMBL/GenBank/DDBJ whole genome shotgun (WGS) entry which is preliminary data.</text>
</comment>
<sequence length="1043" mass="108536">MDQEDEYGGLFLVSVDGVGRPGLWDTTKGLLESRSTLHNLVLHNKLGRAVTVERLALQFVPSWDKRLHRLRPFAHSAVVWFRLPFAHLLLVSTVDSSEYRNVLRSELRRKIAGLEQDWGGPPAPGPSQPQPSGMGALLGGSSAAATPPAGLLGAEWIIVYVRPPDADAGDKAARKVYDRIKDDFSQRGRTRVIRIDPPAAVGGGGCGGGGGSGAMSWGASRGGSAGIGGGFFPSTVLGLEDLELCLRECVRSSFESRQAAYMAEVQRLANERRDPNWSFASLYLVKDSLALLLEGCGLHLEAYKEYVELEAAYQETLERQQQGQQQGAVDLGEQRSGAEHLNDDKFGASGDGAEVATLTSASWRVTRRSVLKRAAVQEFRFRQYLFASQSRLLLRLGRPVDVAERGLRFIGALEAELGQRERSPTGGVRPLFQEAWTVSACLAVVAAVTASVFGRDPSLTPPLLGGAGGGGGFGAAGGVGHSHTNSWDVAGFWGSGGEAPGGTAPTAARGPTRPATATDAANSKSVAAQPESQQPEGVAGASPPPQDADPSATGGADPPTSRTEAVAAAAAAAAAAGHVDWQLWVPFHAEVPSLDPTAICGQVIAPATLAASCPTNAEALLRQVTFQGFMLALAHLYSSALSALLRLAVRAAQMVHVPPPVDAGDVPDDVTGMDATCSADLPGSPTANDWTKLLAAWRQGLQELAPQYGCRTVVGMFVDQEEDRQFEATPQQQATQLQLLRQAISGQAAEAGVATGPASFTTVSGFTAAASASPLQSQGNVTTPRGDGSPAASPAVWLTPTAGSAPLLPELPQPGFRHHVRSDSMYSVSIAAGSTAAGATAGVLGGTTDLWDATLQAAGVATEAAPAGTAAASVSRSALSTGFSRTQMPWATDPELLSTTAAHLVDVRVSGPQRKSNHQHSSSADGANGSFFTKLDIFANKVSSALDPLRPQRPTVHQASGLPSPRVVADQVGPCVSTATPTLHATRDAVRPPPEAVQGPGEDLAQAGPSGNLVPSPLPAALLLPGEVSWLRDWRVRLALSSP</sequence>
<dbReference type="PANTHER" id="PTHR13251">
    <property type="entry name" value="EPILEPSY HOLOPROSENCEPHALY CANDIDATE 1/TMEM1"/>
    <property type="match status" value="1"/>
</dbReference>
<gene>
    <name evidence="3" type="ORF">VaNZ11_003295</name>
</gene>
<protein>
    <recommendedName>
        <fullName evidence="2">TRAPPC10/Trs130 N-terminal domain-containing protein</fullName>
    </recommendedName>
</protein>
<accession>A0ABQ5RUC5</accession>
<dbReference type="InterPro" id="IPR056913">
    <property type="entry name" value="TRAPPC10/Trs130_N"/>
</dbReference>
<reference evidence="3 4" key="1">
    <citation type="journal article" date="2023" name="IScience">
        <title>Expanded male sex-determining region conserved during the evolution of homothallism in the green alga Volvox.</title>
        <authorList>
            <person name="Yamamoto K."/>
            <person name="Matsuzaki R."/>
            <person name="Mahakham W."/>
            <person name="Heman W."/>
            <person name="Sekimoto H."/>
            <person name="Kawachi M."/>
            <person name="Minakuchi Y."/>
            <person name="Toyoda A."/>
            <person name="Nozaki H."/>
        </authorList>
    </citation>
    <scope>NUCLEOTIDE SEQUENCE [LARGE SCALE GENOMIC DNA]</scope>
    <source>
        <strain evidence="3 4">NIES-4468</strain>
    </source>
</reference>
<feature type="region of interest" description="Disordered" evidence="1">
    <location>
        <begin position="489"/>
        <end position="564"/>
    </location>
</feature>